<proteinExistence type="predicted"/>
<protein>
    <submittedName>
        <fullName evidence="1">Host cell surface-exposed lipoprotein</fullName>
    </submittedName>
</protein>
<feature type="non-terminal residue" evidence="1">
    <location>
        <position position="1"/>
    </location>
</feature>
<reference evidence="1 2" key="1">
    <citation type="submission" date="2016-10" db="EMBL/GenBank/DDBJ databases">
        <authorList>
            <person name="de Groot N.N."/>
        </authorList>
    </citation>
    <scope>NUCLEOTIDE SEQUENCE [LARGE SCALE GENOMIC DNA]</scope>
    <source>
        <strain evidence="1 2">S3b</strain>
    </source>
</reference>
<name>A0A1H2W3T5_9FIRM</name>
<accession>A0A1H2W3T5</accession>
<evidence type="ECO:0000313" key="2">
    <source>
        <dbReference type="Proteomes" id="UP000182429"/>
    </source>
</evidence>
<dbReference type="InterPro" id="IPR036388">
    <property type="entry name" value="WH-like_DNA-bd_sf"/>
</dbReference>
<dbReference type="Proteomes" id="UP000182429">
    <property type="component" value="Unassembled WGS sequence"/>
</dbReference>
<dbReference type="RefSeq" id="WP_180365117.1">
    <property type="nucleotide sequence ID" value="NZ_FNNF01000045.1"/>
</dbReference>
<dbReference type="AlphaFoldDB" id="A0A1H2W3T5"/>
<dbReference type="Gene3D" id="1.10.10.10">
    <property type="entry name" value="Winged helix-like DNA-binding domain superfamily/Winged helix DNA-binding domain"/>
    <property type="match status" value="1"/>
</dbReference>
<gene>
    <name evidence="1" type="ORF">SAMN04487759_1458</name>
</gene>
<dbReference type="EMBL" id="FNNF01000045">
    <property type="protein sequence ID" value="SDW75260.1"/>
    <property type="molecule type" value="Genomic_DNA"/>
</dbReference>
<evidence type="ECO:0000313" key="1">
    <source>
        <dbReference type="EMBL" id="SDW75260.1"/>
    </source>
</evidence>
<keyword evidence="1" id="KW-0449">Lipoprotein</keyword>
<sequence length="79" mass="9205">YSKKCIESELLESELFTESEVKYAFEHANIDWNEQALLAAENEYFCDDSLSKEQLINNLEEMGFTKEQSEKAANRIFNS</sequence>
<organism evidence="1 2">
    <name type="scientific">Kandleria vitulina</name>
    <dbReference type="NCBI Taxonomy" id="1630"/>
    <lineage>
        <taxon>Bacteria</taxon>
        <taxon>Bacillati</taxon>
        <taxon>Bacillota</taxon>
        <taxon>Erysipelotrichia</taxon>
        <taxon>Erysipelotrichales</taxon>
        <taxon>Coprobacillaceae</taxon>
        <taxon>Kandleria</taxon>
    </lineage>
</organism>